<dbReference type="AlphaFoldDB" id="A0A3S9P9E3"/>
<keyword evidence="1" id="KW-1133">Transmembrane helix</keyword>
<keyword evidence="1" id="KW-0472">Membrane</keyword>
<dbReference type="Proteomes" id="UP000267268">
    <property type="component" value="Chromosome 2"/>
</dbReference>
<reference evidence="2 3" key="1">
    <citation type="submission" date="2018-12" db="EMBL/GenBank/DDBJ databases">
        <title>Flammeovirga pectinis sp. nov., isolated from the gut of the Korean scallop, Patinopecten yessoensis.</title>
        <authorList>
            <person name="Bae J.-W."/>
            <person name="Jeong Y.-S."/>
            <person name="Kang W."/>
        </authorList>
    </citation>
    <scope>NUCLEOTIDE SEQUENCE [LARGE SCALE GENOMIC DNA]</scope>
    <source>
        <strain evidence="2 3">L12M1</strain>
    </source>
</reference>
<dbReference type="KEGG" id="fll:EI427_21565"/>
<proteinExistence type="predicted"/>
<name>A0A3S9P9E3_9BACT</name>
<sequence length="138" mass="16817">MKNKIAILWFIIGFPSFIVFNIYHNYDLKNEDRQYSLINYYSTFKYEVKECYQYRGSYNIITTTNDSIYFLFQEDNDYVKIIPKDSLIKNANSNKITILSHGKEYIRELTYYPRNSYLHELKNEEEHLNKYGEVEKER</sequence>
<evidence type="ECO:0000313" key="2">
    <source>
        <dbReference type="EMBL" id="AZQ64816.1"/>
    </source>
</evidence>
<evidence type="ECO:0000313" key="3">
    <source>
        <dbReference type="Proteomes" id="UP000267268"/>
    </source>
</evidence>
<accession>A0A3S9P9E3</accession>
<dbReference type="RefSeq" id="WP_126618906.1">
    <property type="nucleotide sequence ID" value="NZ_CP034563.1"/>
</dbReference>
<keyword evidence="1" id="KW-0812">Transmembrane</keyword>
<evidence type="ECO:0000256" key="1">
    <source>
        <dbReference type="SAM" id="Phobius"/>
    </source>
</evidence>
<organism evidence="2 3">
    <name type="scientific">Flammeovirga pectinis</name>
    <dbReference type="NCBI Taxonomy" id="2494373"/>
    <lineage>
        <taxon>Bacteria</taxon>
        <taxon>Pseudomonadati</taxon>
        <taxon>Bacteroidota</taxon>
        <taxon>Cytophagia</taxon>
        <taxon>Cytophagales</taxon>
        <taxon>Flammeovirgaceae</taxon>
        <taxon>Flammeovirga</taxon>
    </lineage>
</organism>
<keyword evidence="3" id="KW-1185">Reference proteome</keyword>
<protein>
    <submittedName>
        <fullName evidence="2">Uncharacterized protein</fullName>
    </submittedName>
</protein>
<dbReference type="EMBL" id="CP034563">
    <property type="protein sequence ID" value="AZQ64816.1"/>
    <property type="molecule type" value="Genomic_DNA"/>
</dbReference>
<gene>
    <name evidence="2" type="ORF">EI427_21565</name>
</gene>
<feature type="transmembrane region" description="Helical" evidence="1">
    <location>
        <begin position="6"/>
        <end position="23"/>
    </location>
</feature>